<dbReference type="GO" id="GO:0006814">
    <property type="term" value="P:sodium ion transport"/>
    <property type="evidence" value="ECO:0007669"/>
    <property type="project" value="UniProtKB-KW"/>
</dbReference>
<dbReference type="RefSeq" id="WP_073258166.1">
    <property type="nucleotide sequence ID" value="NZ_FRCR01000015.1"/>
</dbReference>
<dbReference type="CDD" id="cd10322">
    <property type="entry name" value="SLC5sbd"/>
    <property type="match status" value="1"/>
</dbReference>
<feature type="transmembrane region" description="Helical" evidence="14">
    <location>
        <begin position="432"/>
        <end position="451"/>
    </location>
</feature>
<dbReference type="STRING" id="447595.SAMN05660826_02064"/>
<dbReference type="Gene3D" id="1.20.1730.10">
    <property type="entry name" value="Sodium/glucose cotransporter"/>
    <property type="match status" value="1"/>
</dbReference>
<evidence type="ECO:0000256" key="7">
    <source>
        <dbReference type="ARBA" id="ARBA00022989"/>
    </source>
</evidence>
<protein>
    <submittedName>
        <fullName evidence="15">Solute:Na+ symporter, SSS family</fullName>
    </submittedName>
</protein>
<dbReference type="PANTHER" id="PTHR48086:SF3">
    <property type="entry name" value="SODIUM_PROLINE SYMPORTER"/>
    <property type="match status" value="1"/>
</dbReference>
<evidence type="ECO:0000256" key="11">
    <source>
        <dbReference type="ARBA" id="ARBA00023201"/>
    </source>
</evidence>
<evidence type="ECO:0000313" key="15">
    <source>
        <dbReference type="EMBL" id="SHM82681.1"/>
    </source>
</evidence>
<proteinExistence type="inferred from homology"/>
<accession>A0A1M7LWE7</accession>
<feature type="transmembrane region" description="Helical" evidence="14">
    <location>
        <begin position="329"/>
        <end position="353"/>
    </location>
</feature>
<feature type="transmembrane region" description="Helical" evidence="14">
    <location>
        <begin position="68"/>
        <end position="93"/>
    </location>
</feature>
<feature type="transmembrane region" description="Helical" evidence="14">
    <location>
        <begin position="457"/>
        <end position="479"/>
    </location>
</feature>
<evidence type="ECO:0000256" key="5">
    <source>
        <dbReference type="ARBA" id="ARBA00022692"/>
    </source>
</evidence>
<dbReference type="InterPro" id="IPR001734">
    <property type="entry name" value="Na/solute_symporter"/>
</dbReference>
<dbReference type="InterPro" id="IPR050277">
    <property type="entry name" value="Sodium:Solute_Symporter"/>
</dbReference>
<comment type="similarity">
    <text evidence="2 13">Belongs to the sodium:solute symporter (SSF) (TC 2.A.21) family.</text>
</comment>
<dbReference type="Pfam" id="PF00474">
    <property type="entry name" value="SSF"/>
    <property type="match status" value="1"/>
</dbReference>
<keyword evidence="10 14" id="KW-0472">Membrane</keyword>
<evidence type="ECO:0000256" key="3">
    <source>
        <dbReference type="ARBA" id="ARBA00022448"/>
    </source>
</evidence>
<dbReference type="InterPro" id="IPR038377">
    <property type="entry name" value="Na/Glc_symporter_sf"/>
</dbReference>
<keyword evidence="4" id="KW-1003">Cell membrane</keyword>
<organism evidence="15 16">
    <name type="scientific">Caldanaerovirga acetigignens</name>
    <dbReference type="NCBI Taxonomy" id="447595"/>
    <lineage>
        <taxon>Bacteria</taxon>
        <taxon>Bacillati</taxon>
        <taxon>Bacillota</taxon>
        <taxon>Clostridia</taxon>
        <taxon>Thermosediminibacterales</taxon>
        <taxon>Thermosediminibacteraceae</taxon>
        <taxon>Caldanaerovirga</taxon>
    </lineage>
</organism>
<evidence type="ECO:0000256" key="4">
    <source>
        <dbReference type="ARBA" id="ARBA00022475"/>
    </source>
</evidence>
<reference evidence="16" key="1">
    <citation type="submission" date="2016-11" db="EMBL/GenBank/DDBJ databases">
        <authorList>
            <person name="Varghese N."/>
            <person name="Submissions S."/>
        </authorList>
    </citation>
    <scope>NUCLEOTIDE SEQUENCE [LARGE SCALE GENOMIC DNA]</scope>
    <source>
        <strain evidence="16">DSM 18802</strain>
    </source>
</reference>
<evidence type="ECO:0000313" key="16">
    <source>
        <dbReference type="Proteomes" id="UP000184375"/>
    </source>
</evidence>
<evidence type="ECO:0000256" key="1">
    <source>
        <dbReference type="ARBA" id="ARBA00004651"/>
    </source>
</evidence>
<evidence type="ECO:0000256" key="12">
    <source>
        <dbReference type="ARBA" id="ARBA00033708"/>
    </source>
</evidence>
<keyword evidence="7 14" id="KW-1133">Transmembrane helix</keyword>
<keyword evidence="8" id="KW-0915">Sodium</keyword>
<dbReference type="PROSITE" id="PS50283">
    <property type="entry name" value="NA_SOLUT_SYMP_3"/>
    <property type="match status" value="1"/>
</dbReference>
<evidence type="ECO:0000256" key="6">
    <source>
        <dbReference type="ARBA" id="ARBA00022847"/>
    </source>
</evidence>
<sequence>MNGPFLSMMLFFIYTIMMIYSARSGFYDTYNMEDFFVAGRSLNAFYSTATFLATWFSAASILGLGGSIYIYGISSIIYSIIPWFCGAIFLILISRRLREEFSLFTYPEFFSIRYKSKLMQLSTALIMISSYIFYITMQIKGFGLVMSILLNIPYTAAIFLLYLYILYTTFGGLYSVVKTDAINAFIIFFSFCAFGIYIIIQNKGAVNLIQKAALISTFPVSGWNIKTPPGGLLDIFCKGLQPPAYLFTSFFGWGLGLAANPQYVIRIISAKDAATSRKMIIYSILLLSVIYTFIVFGALGLRTLIPTSDPVGNIDEIIPTLLSHVSPNYLTGIILVGIIASSISTANSELLLIANSFTYDILKNFRKGVSEEELINLNRIVIALAGTLSLILSFNPPKNLIEFGGNIWGIFSSSTFVALYAGIFLKSATRSAAEASFISGLLAYFLFFMIQDFTHSPIIMYIHPGLPGFAASLTAFIIAEWRSKRGEH</sequence>
<dbReference type="GO" id="GO:0005886">
    <property type="term" value="C:plasma membrane"/>
    <property type="evidence" value="ECO:0007669"/>
    <property type="project" value="UniProtKB-SubCell"/>
</dbReference>
<feature type="transmembrane region" description="Helical" evidence="14">
    <location>
        <begin position="148"/>
        <end position="170"/>
    </location>
</feature>
<evidence type="ECO:0000256" key="9">
    <source>
        <dbReference type="ARBA" id="ARBA00023065"/>
    </source>
</evidence>
<evidence type="ECO:0000256" key="13">
    <source>
        <dbReference type="RuleBase" id="RU362091"/>
    </source>
</evidence>
<keyword evidence="16" id="KW-1185">Reference proteome</keyword>
<feature type="transmembrane region" description="Helical" evidence="14">
    <location>
        <begin position="182"/>
        <end position="200"/>
    </location>
</feature>
<keyword evidence="3" id="KW-0813">Transport</keyword>
<comment type="subcellular location">
    <subcellularLocation>
        <location evidence="1">Cell membrane</location>
        <topology evidence="1">Multi-pass membrane protein</topology>
    </subcellularLocation>
</comment>
<dbReference type="AlphaFoldDB" id="A0A1M7LWE7"/>
<evidence type="ECO:0000256" key="8">
    <source>
        <dbReference type="ARBA" id="ARBA00023053"/>
    </source>
</evidence>
<feature type="transmembrane region" description="Helical" evidence="14">
    <location>
        <begin position="43"/>
        <end position="62"/>
    </location>
</feature>
<dbReference type="OrthoDB" id="9766407at2"/>
<feature type="transmembrane region" description="Helical" evidence="14">
    <location>
        <begin position="406"/>
        <end position="425"/>
    </location>
</feature>
<keyword evidence="11" id="KW-0739">Sodium transport</keyword>
<feature type="transmembrane region" description="Helical" evidence="14">
    <location>
        <begin position="280"/>
        <end position="301"/>
    </location>
</feature>
<keyword evidence="9" id="KW-0406">Ion transport</keyword>
<evidence type="ECO:0000256" key="2">
    <source>
        <dbReference type="ARBA" id="ARBA00006434"/>
    </source>
</evidence>
<evidence type="ECO:0000256" key="10">
    <source>
        <dbReference type="ARBA" id="ARBA00023136"/>
    </source>
</evidence>
<keyword evidence="6" id="KW-0769">Symport</keyword>
<evidence type="ECO:0000256" key="14">
    <source>
        <dbReference type="SAM" id="Phobius"/>
    </source>
</evidence>
<feature type="transmembrane region" description="Helical" evidence="14">
    <location>
        <begin position="6"/>
        <end position="22"/>
    </location>
</feature>
<feature type="transmembrane region" description="Helical" evidence="14">
    <location>
        <begin position="118"/>
        <end position="136"/>
    </location>
</feature>
<dbReference type="GO" id="GO:0015293">
    <property type="term" value="F:symporter activity"/>
    <property type="evidence" value="ECO:0007669"/>
    <property type="project" value="UniProtKB-KW"/>
</dbReference>
<gene>
    <name evidence="15" type="ORF">SAMN05660826_02064</name>
</gene>
<comment type="catalytic activity">
    <reaction evidence="12">
        <text>L-proline(in) + Na(+)(in) = L-proline(out) + Na(+)(out)</text>
        <dbReference type="Rhea" id="RHEA:28967"/>
        <dbReference type="ChEBI" id="CHEBI:29101"/>
        <dbReference type="ChEBI" id="CHEBI:60039"/>
    </reaction>
</comment>
<feature type="transmembrane region" description="Helical" evidence="14">
    <location>
        <begin position="250"/>
        <end position="268"/>
    </location>
</feature>
<feature type="transmembrane region" description="Helical" evidence="14">
    <location>
        <begin position="374"/>
        <end position="394"/>
    </location>
</feature>
<name>A0A1M7LWE7_9FIRM</name>
<dbReference type="EMBL" id="FRCR01000015">
    <property type="protein sequence ID" value="SHM82681.1"/>
    <property type="molecule type" value="Genomic_DNA"/>
</dbReference>
<keyword evidence="5 14" id="KW-0812">Transmembrane</keyword>
<dbReference type="PANTHER" id="PTHR48086">
    <property type="entry name" value="SODIUM/PROLINE SYMPORTER-RELATED"/>
    <property type="match status" value="1"/>
</dbReference>
<dbReference type="Proteomes" id="UP000184375">
    <property type="component" value="Unassembled WGS sequence"/>
</dbReference>